<comment type="subcellular location">
    <subcellularLocation>
        <location evidence="1">Endoplasmic reticulum membrane</location>
        <topology evidence="1">Multi-pass membrane protein</topology>
    </subcellularLocation>
</comment>
<evidence type="ECO:0000256" key="13">
    <source>
        <dbReference type="ARBA" id="ARBA00045085"/>
    </source>
</evidence>
<dbReference type="SUPFAM" id="SSF82109">
    <property type="entry name" value="MIR domain"/>
    <property type="match status" value="1"/>
</dbReference>
<dbReference type="Pfam" id="PF02815">
    <property type="entry name" value="MIR"/>
    <property type="match status" value="1"/>
</dbReference>
<protein>
    <recommendedName>
        <fullName evidence="4">dolichyl-phosphate-mannose--protein mannosyltransferase</fullName>
        <ecNumber evidence="4">2.4.1.109</ecNumber>
    </recommendedName>
</protein>
<dbReference type="PANTHER" id="PTHR10050">
    <property type="entry name" value="DOLICHYL-PHOSPHATE-MANNOSE--PROTEIN MANNOSYLTRANSFERASE"/>
    <property type="match status" value="1"/>
</dbReference>
<dbReference type="HOGENOM" id="CLU_008438_2_1_1"/>
<reference evidence="17 18" key="1">
    <citation type="journal article" date="2011" name="Proc. Natl. Acad. Sci. U.S.A.">
        <title>Evolutionary erosion of yeast sex chromosomes by mating-type switching accidents.</title>
        <authorList>
            <person name="Gordon J.L."/>
            <person name="Armisen D."/>
            <person name="Proux-Wera E."/>
            <person name="Oheigeartaigh S.S."/>
            <person name="Byrne K.P."/>
            <person name="Wolfe K.H."/>
        </authorList>
    </citation>
    <scope>NUCLEOTIDE SEQUENCE [LARGE SCALE GENOMIC DNA]</scope>
    <source>
        <strain evidence="18">ATCC MYA-139 / BCRC 22969 / CBS 8797 / CCRC 22969 / KCTC 17520 / NBRC 10181 / NCYC 3082</strain>
    </source>
</reference>
<evidence type="ECO:0000256" key="3">
    <source>
        <dbReference type="ARBA" id="ARBA00007222"/>
    </source>
</evidence>
<keyword evidence="9" id="KW-0256">Endoplasmic reticulum</keyword>
<dbReference type="Pfam" id="PF02366">
    <property type="entry name" value="PMT"/>
    <property type="match status" value="1"/>
</dbReference>
<evidence type="ECO:0000256" key="15">
    <source>
        <dbReference type="SAM" id="Phobius"/>
    </source>
</evidence>
<dbReference type="CDD" id="cd23286">
    <property type="entry name" value="beta-trefoil_MIR_PMT7-like"/>
    <property type="match status" value="1"/>
</dbReference>
<evidence type="ECO:0000256" key="12">
    <source>
        <dbReference type="ARBA" id="ARBA00023180"/>
    </source>
</evidence>
<dbReference type="Proteomes" id="UP000006310">
    <property type="component" value="Chromosome 6"/>
</dbReference>
<evidence type="ECO:0000256" key="9">
    <source>
        <dbReference type="ARBA" id="ARBA00022824"/>
    </source>
</evidence>
<keyword evidence="10 15" id="KW-1133">Transmembrane helix</keyword>
<evidence type="ECO:0000256" key="11">
    <source>
        <dbReference type="ARBA" id="ARBA00023136"/>
    </source>
</evidence>
<comment type="catalytic activity">
    <reaction evidence="14">
        <text>a di-trans,poly-cis-dolichyl beta-D-mannosyl phosphate + L-seryl-[protein] = 3-O-(alpha-D-mannosyl)-L-seryl-[protein] + a di-trans,poly-cis-dolichyl phosphate + H(+)</text>
        <dbReference type="Rhea" id="RHEA:17377"/>
        <dbReference type="Rhea" id="RHEA-COMP:9863"/>
        <dbReference type="Rhea" id="RHEA-COMP:13546"/>
        <dbReference type="Rhea" id="RHEA-COMP:19498"/>
        <dbReference type="Rhea" id="RHEA-COMP:19501"/>
        <dbReference type="ChEBI" id="CHEBI:15378"/>
        <dbReference type="ChEBI" id="CHEBI:29999"/>
        <dbReference type="ChEBI" id="CHEBI:57683"/>
        <dbReference type="ChEBI" id="CHEBI:58211"/>
        <dbReference type="ChEBI" id="CHEBI:137321"/>
        <dbReference type="EC" id="2.4.1.109"/>
    </reaction>
</comment>
<feature type="transmembrane region" description="Helical" evidence="15">
    <location>
        <begin position="537"/>
        <end position="555"/>
    </location>
</feature>
<dbReference type="RefSeq" id="XP_022465251.1">
    <property type="nucleotide sequence ID" value="XM_022608791.1"/>
</dbReference>
<dbReference type="Gene3D" id="2.80.10.50">
    <property type="match status" value="1"/>
</dbReference>
<feature type="transmembrane region" description="Helical" evidence="15">
    <location>
        <begin position="198"/>
        <end position="218"/>
    </location>
</feature>
<dbReference type="OMA" id="SEVYHAD"/>
<keyword evidence="5" id="KW-0328">Glycosyltransferase</keyword>
<feature type="transmembrane region" description="Helical" evidence="15">
    <location>
        <begin position="103"/>
        <end position="121"/>
    </location>
</feature>
<keyword evidence="6" id="KW-0808">Transferase</keyword>
<dbReference type="EMBL" id="HE978319">
    <property type="protein sequence ID" value="CCK71005.1"/>
    <property type="molecule type" value="Genomic_DNA"/>
</dbReference>
<feature type="transmembrane region" description="Helical" evidence="15">
    <location>
        <begin position="157"/>
        <end position="173"/>
    </location>
</feature>
<dbReference type="PANTHER" id="PTHR10050:SF46">
    <property type="entry name" value="PROTEIN O-MANNOSYL-TRANSFERASE 2"/>
    <property type="match status" value="1"/>
</dbReference>
<dbReference type="OrthoDB" id="292747at2759"/>
<name>J7R831_HUIN7</name>
<comment type="catalytic activity">
    <reaction evidence="13">
        <text>a di-trans,poly-cis-dolichyl beta-D-mannosyl phosphate + L-threonyl-[protein] = 3-O-(alpha-D-mannosyl)-L-threonyl-[protein] + a di-trans,poly-cis-dolichyl phosphate + H(+)</text>
        <dbReference type="Rhea" id="RHEA:53396"/>
        <dbReference type="Rhea" id="RHEA-COMP:11060"/>
        <dbReference type="Rhea" id="RHEA-COMP:13547"/>
        <dbReference type="Rhea" id="RHEA-COMP:19498"/>
        <dbReference type="Rhea" id="RHEA-COMP:19501"/>
        <dbReference type="ChEBI" id="CHEBI:15378"/>
        <dbReference type="ChEBI" id="CHEBI:30013"/>
        <dbReference type="ChEBI" id="CHEBI:57683"/>
        <dbReference type="ChEBI" id="CHEBI:58211"/>
        <dbReference type="ChEBI" id="CHEBI:137323"/>
        <dbReference type="EC" id="2.4.1.109"/>
    </reaction>
</comment>
<dbReference type="InterPro" id="IPR003342">
    <property type="entry name" value="ArnT-like_N"/>
</dbReference>
<feature type="transmembrane region" description="Helical" evidence="15">
    <location>
        <begin position="610"/>
        <end position="629"/>
    </location>
</feature>
<evidence type="ECO:0000313" key="18">
    <source>
        <dbReference type="Proteomes" id="UP000006310"/>
    </source>
</evidence>
<accession>J7R831</accession>
<keyword evidence="11 15" id="KW-0472">Membrane</keyword>
<keyword evidence="12" id="KW-0325">Glycoprotein</keyword>
<dbReference type="PROSITE" id="PS50919">
    <property type="entry name" value="MIR"/>
    <property type="match status" value="2"/>
</dbReference>
<dbReference type="InterPro" id="IPR027005">
    <property type="entry name" value="PMT-like"/>
</dbReference>
<evidence type="ECO:0000259" key="16">
    <source>
        <dbReference type="PROSITE" id="PS50919"/>
    </source>
</evidence>
<dbReference type="UniPathway" id="UPA00378"/>
<evidence type="ECO:0000256" key="4">
    <source>
        <dbReference type="ARBA" id="ARBA00012839"/>
    </source>
</evidence>
<feature type="domain" description="MIR" evidence="16">
    <location>
        <begin position="349"/>
        <end position="408"/>
    </location>
</feature>
<evidence type="ECO:0000313" key="17">
    <source>
        <dbReference type="EMBL" id="CCK71005.1"/>
    </source>
</evidence>
<feature type="domain" description="MIR" evidence="16">
    <location>
        <begin position="288"/>
        <end position="343"/>
    </location>
</feature>
<gene>
    <name evidence="17" type="primary">KNAG0F03430</name>
    <name evidence="17" type="ordered locus">KNAG_0F03430</name>
</gene>
<dbReference type="GeneID" id="34526720"/>
<evidence type="ECO:0000256" key="5">
    <source>
        <dbReference type="ARBA" id="ARBA00022676"/>
    </source>
</evidence>
<organism evidence="17 18">
    <name type="scientific">Huiozyma naganishii (strain ATCC MYA-139 / BCRC 22969 / CBS 8797 / KCTC 17520 / NBRC 10181 / NCYC 3082 / Yp74L-3)</name>
    <name type="common">Yeast</name>
    <name type="synonym">Kazachstania naganishii</name>
    <dbReference type="NCBI Taxonomy" id="1071383"/>
    <lineage>
        <taxon>Eukaryota</taxon>
        <taxon>Fungi</taxon>
        <taxon>Dikarya</taxon>
        <taxon>Ascomycota</taxon>
        <taxon>Saccharomycotina</taxon>
        <taxon>Saccharomycetes</taxon>
        <taxon>Saccharomycetales</taxon>
        <taxon>Saccharomycetaceae</taxon>
        <taxon>Huiozyma</taxon>
    </lineage>
</organism>
<keyword evidence="18" id="KW-1185">Reference proteome</keyword>
<dbReference type="KEGG" id="kng:KNAG_0F03430"/>
<evidence type="ECO:0000256" key="14">
    <source>
        <dbReference type="ARBA" id="ARBA00045102"/>
    </source>
</evidence>
<dbReference type="GO" id="GO:0004169">
    <property type="term" value="F:dolichyl-phosphate-mannose-protein mannosyltransferase activity"/>
    <property type="evidence" value="ECO:0007669"/>
    <property type="project" value="UniProtKB-EC"/>
</dbReference>
<dbReference type="InterPro" id="IPR016093">
    <property type="entry name" value="MIR_motif"/>
</dbReference>
<dbReference type="AlphaFoldDB" id="J7R831"/>
<sequence>MLRFKGPRLPLKKGSYRTYAAANRYIDLKVCQLNALDYLCAACVFAWYCISQWNHVTDAVTESERQVWDTVQMYLQGRFYLNTLCPGVPEIFAVMMRAGSLTFSKHCVLLISSGTLAALYLSLRRCSIPTVICGLCSLSLAQIPFFQEESVRLSPDALFWFSLVCTVLFWRSYRATDKLRYLFPLSLSLALGMNTKKLGFVTCLWIVCCSLLDTWRIIGDVTVSTWLIVKIVLIKFLFVIVWPLQLTLLVHYYQLLNFRVDSPEQSRYMSSDFQAYLRGTSGRFQHPDGLLHYGDTVTLRHLETLGGYLTSYDVPLKSGSGDQLVTLSALEDDPLTHWTLETKRNEGDGTVVKVMDHLRLRHVVTGRLLRSSEAKPAVSEQEYHKEVSCNANANYSGNMDELWRFDVKGVRIDEQVPVSSAKVALINVGRGCTILGHAINMPDWAFNDQEVVCLEFPTERYTYFELRVINAVSSDALVEEPVSGINPMRLMWEWIMRGYKYSYTMENPTGADTDTSATTVDSWPFYNVRGTRPMAPYVWYASTTGVILFSLWIVYQCMHWNPWSYTHDSAAITEPLSSVVLWDCGSEFALGWFLHFRTFSQWPSKAPPPIQCYIPSVMMGLLLISVIVGRSW</sequence>
<evidence type="ECO:0000256" key="1">
    <source>
        <dbReference type="ARBA" id="ARBA00004477"/>
    </source>
</evidence>
<dbReference type="eggNOG" id="KOG3359">
    <property type="taxonomic scope" value="Eukaryota"/>
</dbReference>
<keyword evidence="8" id="KW-0677">Repeat</keyword>
<evidence type="ECO:0000256" key="2">
    <source>
        <dbReference type="ARBA" id="ARBA00004922"/>
    </source>
</evidence>
<evidence type="ECO:0000256" key="8">
    <source>
        <dbReference type="ARBA" id="ARBA00022737"/>
    </source>
</evidence>
<dbReference type="SMART" id="SM00472">
    <property type="entry name" value="MIR"/>
    <property type="match status" value="2"/>
</dbReference>
<reference evidence="18" key="2">
    <citation type="submission" date="2012-08" db="EMBL/GenBank/DDBJ databases">
        <title>Genome sequence of Kazachstania naganishii.</title>
        <authorList>
            <person name="Gordon J.L."/>
            <person name="Armisen D."/>
            <person name="Proux-Wera E."/>
            <person name="OhEigeartaigh S.S."/>
            <person name="Byrne K.P."/>
            <person name="Wolfe K.H."/>
        </authorList>
    </citation>
    <scope>NUCLEOTIDE SEQUENCE [LARGE SCALE GENOMIC DNA]</scope>
    <source>
        <strain evidence="18">ATCC MYA-139 / BCRC 22969 / CBS 8797 / CCRC 22969 / KCTC 17520 / NBRC 10181 / NCYC 3082</strain>
    </source>
</reference>
<evidence type="ECO:0000256" key="7">
    <source>
        <dbReference type="ARBA" id="ARBA00022692"/>
    </source>
</evidence>
<dbReference type="InterPro" id="IPR036300">
    <property type="entry name" value="MIR_dom_sf"/>
</dbReference>
<evidence type="ECO:0000256" key="6">
    <source>
        <dbReference type="ARBA" id="ARBA00022679"/>
    </source>
</evidence>
<feature type="transmembrane region" description="Helical" evidence="15">
    <location>
        <begin position="128"/>
        <end position="145"/>
    </location>
</feature>
<dbReference type="EC" id="2.4.1.109" evidence="4"/>
<evidence type="ECO:0000256" key="10">
    <source>
        <dbReference type="ARBA" id="ARBA00022989"/>
    </source>
</evidence>
<proteinExistence type="inferred from homology"/>
<dbReference type="GO" id="GO:0005789">
    <property type="term" value="C:endoplasmic reticulum membrane"/>
    <property type="evidence" value="ECO:0007669"/>
    <property type="project" value="UniProtKB-SubCell"/>
</dbReference>
<comment type="similarity">
    <text evidence="3">Belongs to the glycosyltransferase 39 family.</text>
</comment>
<comment type="pathway">
    <text evidence="2">Protein modification; protein glycosylation.</text>
</comment>
<feature type="transmembrane region" description="Helical" evidence="15">
    <location>
        <begin position="224"/>
        <end position="250"/>
    </location>
</feature>
<keyword evidence="7 15" id="KW-0812">Transmembrane</keyword>